<dbReference type="EMBL" id="MT774393">
    <property type="protein sequence ID" value="QOR59788.1"/>
    <property type="molecule type" value="Genomic_DNA"/>
</dbReference>
<dbReference type="RefSeq" id="YP_010111946.1">
    <property type="nucleotide sequence ID" value="NC_055886.1"/>
</dbReference>
<reference evidence="1 2" key="1">
    <citation type="submission" date="2020-07" db="EMBL/GenBank/DDBJ databases">
        <title>Taxonomic proposal: Crassvirales, a new order of highly abundant and diverse bacterial viruses.</title>
        <authorList>
            <person name="Shkoporov A.N."/>
            <person name="Stockdale S.R."/>
            <person name="Guerin E."/>
            <person name="Ross R.P."/>
            <person name="Hill C."/>
        </authorList>
    </citation>
    <scope>NUCLEOTIDE SEQUENCE [LARGE SCALE GENOMIC DNA]</scope>
</reference>
<evidence type="ECO:0000313" key="1">
    <source>
        <dbReference type="EMBL" id="QOR59788.1"/>
    </source>
</evidence>
<keyword evidence="2" id="KW-1185">Reference proteome</keyword>
<dbReference type="GeneID" id="65130400"/>
<protein>
    <submittedName>
        <fullName evidence="1">Uncharacterized protein</fullName>
    </submittedName>
</protein>
<evidence type="ECO:0000313" key="2">
    <source>
        <dbReference type="Proteomes" id="UP000594097"/>
    </source>
</evidence>
<organism evidence="1 2">
    <name type="scientific">uncultured phage cr127_1</name>
    <dbReference type="NCBI Taxonomy" id="2772077"/>
    <lineage>
        <taxon>Viruses</taxon>
        <taxon>Duplodnaviria</taxon>
        <taxon>Heunggongvirae</taxon>
        <taxon>Uroviricota</taxon>
        <taxon>Caudoviricetes</taxon>
        <taxon>Crassvirales</taxon>
        <taxon>Crevaviridae</taxon>
        <taxon>Doltivirinae</taxon>
        <taxon>Kahucivirus</taxon>
        <taxon>Kahucivirus intestinalis</taxon>
    </lineage>
</organism>
<accession>A0A7M1RZJ8</accession>
<dbReference type="Proteomes" id="UP000594097">
    <property type="component" value="Segment"/>
</dbReference>
<sequence length="1000" mass="112220">MVKIRTGQYNFGQINTPKMADISQIYASVGQQLNKMYYDNRQAYINNIVNPLSQMHANKDDEALLNEKKNAITDGANAFKESDNWHQASDYIYNTVENIITDEGLALINSKYQQRQAYIQSLKDSGWSQQQQDIFLARSDYYSTAVKEENGKVVEGAFNAVNYGTPYDINEQLDKIANIISKAKASSESITNISAEDAVIKGLANVLNVDEETFVSNFLQTTKSTESVSYDDLYNYVSQRLYNNQEYIDYKTTIEQNALFKERFIPDSNNPRGGTLRDLTPELLKDVFNQSYAINALVGTGISLSDLGQLNDNGTFTLNPNMTEDTIKKLTGISAALGFDMVSYLTTGISYSDNVDIDSLYEFLDVAFNNYIDNEFNNYLKNNNISLDNPNIEAYKENWYLNLRTQNAIQSEIHANADSLADLMSFTRTKVVYDLISNNSVYTTAYKHKKELETKYTTEGFTTASTLPDTPVNVGSTKSIQARKTELGETLAQIVNDSRSIPITENMYKVLNTMYGIEPGDVSSINKLDLSEILNNPDINLSDKEREAFQRLHRNNQIEAQIKGEIDNYDRELSDVYNILKDDVSNLDYTSQFIINHNITNYEDYKEYMVEFPNSGQAPINYIYPGNEIPYIAKDITDRKSRILTEDEFNKLQQSLTEHAAEIYKKKTGEDLNYTTKGVVIFNPTGVSRQYLDNAIDAIGTSSDSWVLENVQGTKKFNKNIGLSLANNPELVRLLLTHAPTSGSGTIPNIKDVGIDAKETGLPDKTYDIRYNIVYDNNDFAETGQAKQKILCTALDVNGAPLGSFTISRDISKEALLNMIQSDYNNIRTSQIYDNNISGENVLSESRGKIVSQAASHMFSFTPVTGVKNTTTAGSTLNLQARAQQLEVGTGINGDGEKLYVQSNLIIPATQQNIGNAYFEISKESLGRGEYGYKVVMVQPDGKGNWVDASMLDWGDERLNHNFYTLSRKGMPVKNINDAFAELSDYLLSIGYQMNINYGK</sequence>
<proteinExistence type="predicted"/>
<dbReference type="KEGG" id="vg:65130400"/>
<name>A0A7M1RZJ8_9CAUD</name>